<dbReference type="AlphaFoldDB" id="A0A2V4A0P2"/>
<evidence type="ECO:0000313" key="3">
    <source>
        <dbReference type="Proteomes" id="UP000248079"/>
    </source>
</evidence>
<comment type="caution">
    <text evidence="2">The sequence shown here is derived from an EMBL/GenBank/DDBJ whole genome shotgun (WGS) entry which is preliminary data.</text>
</comment>
<feature type="transmembrane region" description="Helical" evidence="1">
    <location>
        <begin position="200"/>
        <end position="218"/>
    </location>
</feature>
<evidence type="ECO:0000313" key="2">
    <source>
        <dbReference type="EMBL" id="PXY02131.1"/>
    </source>
</evidence>
<feature type="transmembrane region" description="Helical" evidence="1">
    <location>
        <begin position="37"/>
        <end position="53"/>
    </location>
</feature>
<feature type="transmembrane region" description="Helical" evidence="1">
    <location>
        <begin position="122"/>
        <end position="144"/>
    </location>
</feature>
<protein>
    <submittedName>
        <fullName evidence="2">Uncharacterized protein</fullName>
    </submittedName>
</protein>
<feature type="transmembrane region" description="Helical" evidence="1">
    <location>
        <begin position="375"/>
        <end position="393"/>
    </location>
</feature>
<proteinExistence type="predicted"/>
<feature type="transmembrane region" description="Helical" evidence="1">
    <location>
        <begin position="90"/>
        <end position="110"/>
    </location>
</feature>
<sequence>MGISSAIYKIGVPFILFVLLGLQIVESWGSFKTPFKFWIIGFLGVAILSTIINKLDTFSLIYFLIYTLISYFYFLVLINEKSILLISRVIDFIKILVLIQVPAAILKFISKGQSEDGIIGTLTLQGGSVSTIFPLFIIVILFCIFLFKPHIKYLFLIGAFILFAIIGDKRAILLFLPLFFIVGSYMYVRFSKLELLSRLYNKLLIIALLGVVAFAFVAKTNRTLNPEHSQWGSVDLVYIGNYIQEYTQGNAEDKAQLRRKDGLLYFINHMKNENTQTAILGDGAGKLIQSQYNSRSGLMMDEYGVRYGGRMGFVWLLTQVGFLGVSVYLLFFCSLFAHVWKSYIHHPIYLAFLLLTLVFFVDTTIYSYVFLRFEFVKGLYFVILALIFLDQKFKSSYFTDLMLNKIV</sequence>
<feature type="transmembrane region" description="Helical" evidence="1">
    <location>
        <begin position="6"/>
        <end position="25"/>
    </location>
</feature>
<feature type="transmembrane region" description="Helical" evidence="1">
    <location>
        <begin position="151"/>
        <end position="166"/>
    </location>
</feature>
<dbReference type="EMBL" id="QFLI01000002">
    <property type="protein sequence ID" value="PXY02131.1"/>
    <property type="molecule type" value="Genomic_DNA"/>
</dbReference>
<feature type="transmembrane region" description="Helical" evidence="1">
    <location>
        <begin position="348"/>
        <end position="369"/>
    </location>
</feature>
<keyword evidence="3" id="KW-1185">Reference proteome</keyword>
<keyword evidence="1" id="KW-0472">Membrane</keyword>
<feature type="transmembrane region" description="Helical" evidence="1">
    <location>
        <begin position="313"/>
        <end position="336"/>
    </location>
</feature>
<feature type="transmembrane region" description="Helical" evidence="1">
    <location>
        <begin position="172"/>
        <end position="188"/>
    </location>
</feature>
<dbReference type="Proteomes" id="UP000248079">
    <property type="component" value="Unassembled WGS sequence"/>
</dbReference>
<name>A0A2V4A0P2_9BACT</name>
<reference evidence="2 3" key="1">
    <citation type="submission" date="2018-05" db="EMBL/GenBank/DDBJ databases">
        <title>Marinifilum breve JC075T sp. nov., a marine bacterium isolated from Yongle Blue Hole in the South China Sea.</title>
        <authorList>
            <person name="Fu T."/>
        </authorList>
    </citation>
    <scope>NUCLEOTIDE SEQUENCE [LARGE SCALE GENOMIC DNA]</scope>
    <source>
        <strain evidence="2 3">JC075</strain>
    </source>
</reference>
<gene>
    <name evidence="2" type="ORF">DF185_05665</name>
</gene>
<organism evidence="2 3">
    <name type="scientific">Marinifilum breve</name>
    <dbReference type="NCBI Taxonomy" id="2184082"/>
    <lineage>
        <taxon>Bacteria</taxon>
        <taxon>Pseudomonadati</taxon>
        <taxon>Bacteroidota</taxon>
        <taxon>Bacteroidia</taxon>
        <taxon>Marinilabiliales</taxon>
        <taxon>Marinifilaceae</taxon>
    </lineage>
</organism>
<feature type="transmembrane region" description="Helical" evidence="1">
    <location>
        <begin position="59"/>
        <end position="78"/>
    </location>
</feature>
<keyword evidence="1" id="KW-0812">Transmembrane</keyword>
<evidence type="ECO:0000256" key="1">
    <source>
        <dbReference type="SAM" id="Phobius"/>
    </source>
</evidence>
<keyword evidence="1" id="KW-1133">Transmembrane helix</keyword>
<accession>A0A2V4A0P2</accession>